<sequence>MTAARAARTIGVLVLAVSLPGLAAGAAAAHPRPGSRLVVTEARVLLHVPGARHTSGYDVVVDRAPFRITTRRAGATVLRTTAAGGSDAAPLGPAVFHTARGWATATRVTGVSAHDGAVTLTVATTLPGDTVRYRIAPAVDRYRATWQVRGTTAADQVATHYDLASAGHWYGHGETQTPAGGPYTDQPWPLDSGVVADDAMGPAEYLMTDPFWFTQRGSGLWVDTERVMHVSLNADHAGVFGAAVTDTDTMDVTTFVERTARDVYLDYVGVAGTPRQSDATPAQYAEPLWNTWAQDYTAVTQASVLAYARGLHDAGVPGHTVQIDDGWSTHYGDFAFNAKFPDPAGLSRAVHDLGYDFGLWTTLWVNDDADNYRYAADHGYLLKSADDPGTTCSVQWWNGTAGIVDIANPAARTWYVGQLHRLQEAYGVDGFKFDTRFFDESCAPYPGHTALDYIKLGAQLTDEFDQQGAGVRISWTGSQRYGFVTREIDKGTDWQSLQAAVSQDMAISTIGYPFVETDMIGGSEGQPPATKEVLVRWAQAASLLPLMYASTSPLGVSNQAGSRAYDTETVALYAAAVRLHRRLAPYLDRQVTRAVATGEPIMKPLFFDFPRDAASYTVADEWLLGDSLLAAPVLTPGTSRSVHLPPGRWYDVLRGRVVTGGTIAHYRATLAETPLFVRLGTADTRALTARLTTR</sequence>
<accession>A0A1M5DHK8</accession>
<evidence type="ECO:0000313" key="9">
    <source>
        <dbReference type="Proteomes" id="UP000186132"/>
    </source>
</evidence>
<reference evidence="8 9" key="1">
    <citation type="submission" date="2016-11" db="EMBL/GenBank/DDBJ databases">
        <authorList>
            <person name="Jaros S."/>
            <person name="Januszkiewicz K."/>
            <person name="Wedrychowicz H."/>
        </authorList>
    </citation>
    <scope>NUCLEOTIDE SEQUENCE [LARGE SCALE GENOMIC DNA]</scope>
    <source>
        <strain evidence="8 9">DSM 45627</strain>
    </source>
</reference>
<evidence type="ECO:0000313" key="8">
    <source>
        <dbReference type="EMBL" id="SHF66467.1"/>
    </source>
</evidence>
<feature type="domain" description="Glycosyl hydrolase family 31 C-terminal" evidence="7">
    <location>
        <begin position="598"/>
        <end position="681"/>
    </location>
</feature>
<keyword evidence="3 4" id="KW-0326">Glycosidase</keyword>
<keyword evidence="2 4" id="KW-0378">Hydrolase</keyword>
<dbReference type="InterPro" id="IPR050985">
    <property type="entry name" value="Alpha-glycosidase_related"/>
</dbReference>
<evidence type="ECO:0000259" key="7">
    <source>
        <dbReference type="Pfam" id="PF21365"/>
    </source>
</evidence>
<evidence type="ECO:0000256" key="5">
    <source>
        <dbReference type="SAM" id="SignalP"/>
    </source>
</evidence>
<gene>
    <name evidence="8" type="ORF">SAMN05443575_0581</name>
</gene>
<dbReference type="PANTHER" id="PTHR43053:SF4">
    <property type="entry name" value="MYOGENESIS-REGULATING GLYCOSIDASE"/>
    <property type="match status" value="1"/>
</dbReference>
<dbReference type="Pfam" id="PF01055">
    <property type="entry name" value="Glyco_hydro_31_2nd"/>
    <property type="match status" value="1"/>
</dbReference>
<feature type="domain" description="Glycoside hydrolase family 31 TIM barrel" evidence="6">
    <location>
        <begin position="294"/>
        <end position="587"/>
    </location>
</feature>
<dbReference type="InterPro" id="IPR013780">
    <property type="entry name" value="Glyco_hydro_b"/>
</dbReference>
<evidence type="ECO:0000259" key="6">
    <source>
        <dbReference type="Pfam" id="PF01055"/>
    </source>
</evidence>
<feature type="chain" id="PRO_5038595665" evidence="5">
    <location>
        <begin position="24"/>
        <end position="694"/>
    </location>
</feature>
<dbReference type="RefSeq" id="WP_200800007.1">
    <property type="nucleotide sequence ID" value="NZ_FQVU01000001.1"/>
</dbReference>
<evidence type="ECO:0000256" key="3">
    <source>
        <dbReference type="ARBA" id="ARBA00023295"/>
    </source>
</evidence>
<dbReference type="Pfam" id="PF21365">
    <property type="entry name" value="Glyco_hydro_31_3rd"/>
    <property type="match status" value="1"/>
</dbReference>
<proteinExistence type="inferred from homology"/>
<comment type="similarity">
    <text evidence="1 4">Belongs to the glycosyl hydrolase 31 family.</text>
</comment>
<dbReference type="EMBL" id="FQVU01000001">
    <property type="protein sequence ID" value="SHF66467.1"/>
    <property type="molecule type" value="Genomic_DNA"/>
</dbReference>
<evidence type="ECO:0000256" key="1">
    <source>
        <dbReference type="ARBA" id="ARBA00007806"/>
    </source>
</evidence>
<dbReference type="Gene3D" id="2.60.40.1180">
    <property type="entry name" value="Golgi alpha-mannosidase II"/>
    <property type="match status" value="1"/>
</dbReference>
<protein>
    <submittedName>
        <fullName evidence="8">Glycosyl hydrolases family 31</fullName>
    </submittedName>
</protein>
<evidence type="ECO:0000256" key="2">
    <source>
        <dbReference type="ARBA" id="ARBA00022801"/>
    </source>
</evidence>
<keyword evidence="5" id="KW-0732">Signal</keyword>
<dbReference type="PANTHER" id="PTHR43053">
    <property type="entry name" value="GLYCOSIDASE FAMILY 31"/>
    <property type="match status" value="1"/>
</dbReference>
<keyword evidence="9" id="KW-1185">Reference proteome</keyword>
<dbReference type="GO" id="GO:0004553">
    <property type="term" value="F:hydrolase activity, hydrolyzing O-glycosyl compounds"/>
    <property type="evidence" value="ECO:0007669"/>
    <property type="project" value="InterPro"/>
</dbReference>
<organism evidence="8 9">
    <name type="scientific">Jatrophihabitans endophyticus</name>
    <dbReference type="NCBI Taxonomy" id="1206085"/>
    <lineage>
        <taxon>Bacteria</taxon>
        <taxon>Bacillati</taxon>
        <taxon>Actinomycetota</taxon>
        <taxon>Actinomycetes</taxon>
        <taxon>Jatrophihabitantales</taxon>
        <taxon>Jatrophihabitantaceae</taxon>
        <taxon>Jatrophihabitans</taxon>
    </lineage>
</organism>
<dbReference type="GO" id="GO:0005975">
    <property type="term" value="P:carbohydrate metabolic process"/>
    <property type="evidence" value="ECO:0007669"/>
    <property type="project" value="InterPro"/>
</dbReference>
<dbReference type="Proteomes" id="UP000186132">
    <property type="component" value="Unassembled WGS sequence"/>
</dbReference>
<feature type="signal peptide" evidence="5">
    <location>
        <begin position="1"/>
        <end position="23"/>
    </location>
</feature>
<dbReference type="STRING" id="1206085.SAMN05443575_0581"/>
<dbReference type="Gene3D" id="3.20.20.80">
    <property type="entry name" value="Glycosidases"/>
    <property type="match status" value="1"/>
</dbReference>
<dbReference type="InterPro" id="IPR000322">
    <property type="entry name" value="Glyco_hydro_31_TIM"/>
</dbReference>
<dbReference type="InterPro" id="IPR048395">
    <property type="entry name" value="Glyco_hydro_31_C"/>
</dbReference>
<dbReference type="InterPro" id="IPR017853">
    <property type="entry name" value="GH"/>
</dbReference>
<dbReference type="AlphaFoldDB" id="A0A1M5DHK8"/>
<name>A0A1M5DHK8_9ACTN</name>
<dbReference type="SUPFAM" id="SSF51011">
    <property type="entry name" value="Glycosyl hydrolase domain"/>
    <property type="match status" value="1"/>
</dbReference>
<dbReference type="SUPFAM" id="SSF51445">
    <property type="entry name" value="(Trans)glycosidases"/>
    <property type="match status" value="1"/>
</dbReference>
<evidence type="ECO:0000256" key="4">
    <source>
        <dbReference type="RuleBase" id="RU361185"/>
    </source>
</evidence>
<dbReference type="CDD" id="cd06592">
    <property type="entry name" value="GH31_NET37"/>
    <property type="match status" value="1"/>
</dbReference>